<protein>
    <recommendedName>
        <fullName evidence="13">Cadherin domain-containing protein</fullName>
    </recommendedName>
</protein>
<evidence type="ECO:0000256" key="12">
    <source>
        <dbReference type="SAM" id="SignalP"/>
    </source>
</evidence>
<dbReference type="SUPFAM" id="SSF49313">
    <property type="entry name" value="Cadherin-like"/>
    <property type="match status" value="6"/>
</dbReference>
<keyword evidence="2" id="KW-1003">Cell membrane</keyword>
<dbReference type="InterPro" id="IPR050174">
    <property type="entry name" value="Protocadherin/Cadherin-CA"/>
</dbReference>
<dbReference type="InterPro" id="IPR015919">
    <property type="entry name" value="Cadherin-like_sf"/>
</dbReference>
<evidence type="ECO:0000259" key="13">
    <source>
        <dbReference type="PROSITE" id="PS50268"/>
    </source>
</evidence>
<dbReference type="Gene3D" id="2.60.40.60">
    <property type="entry name" value="Cadherins"/>
    <property type="match status" value="7"/>
</dbReference>
<reference evidence="14" key="1">
    <citation type="submission" date="2021-02" db="EMBL/GenBank/DDBJ databases">
        <authorList>
            <person name="Nowell W R."/>
        </authorList>
    </citation>
    <scope>NUCLEOTIDE SEQUENCE</scope>
</reference>
<evidence type="ECO:0000256" key="11">
    <source>
        <dbReference type="SAM" id="Phobius"/>
    </source>
</evidence>
<dbReference type="Proteomes" id="UP000663829">
    <property type="component" value="Unassembled WGS sequence"/>
</dbReference>
<evidence type="ECO:0000256" key="1">
    <source>
        <dbReference type="ARBA" id="ARBA00004251"/>
    </source>
</evidence>
<dbReference type="InterPro" id="IPR020894">
    <property type="entry name" value="Cadherin_CS"/>
</dbReference>
<evidence type="ECO:0000256" key="7">
    <source>
        <dbReference type="ARBA" id="ARBA00022989"/>
    </source>
</evidence>
<feature type="signal peptide" evidence="12">
    <location>
        <begin position="1"/>
        <end position="20"/>
    </location>
</feature>
<dbReference type="GO" id="GO:0007156">
    <property type="term" value="P:homophilic cell adhesion via plasma membrane adhesion molecules"/>
    <property type="evidence" value="ECO:0007669"/>
    <property type="project" value="InterPro"/>
</dbReference>
<feature type="chain" id="PRO_5036223009" description="Cadherin domain-containing protein" evidence="12">
    <location>
        <begin position="21"/>
        <end position="1101"/>
    </location>
</feature>
<evidence type="ECO:0000313" key="15">
    <source>
        <dbReference type="EMBL" id="CAF3587535.1"/>
    </source>
</evidence>
<feature type="domain" description="Cadherin" evidence="13">
    <location>
        <begin position="66"/>
        <end position="147"/>
    </location>
</feature>
<dbReference type="PANTHER" id="PTHR24028">
    <property type="entry name" value="CADHERIN-87A"/>
    <property type="match status" value="1"/>
</dbReference>
<evidence type="ECO:0000256" key="10">
    <source>
        <dbReference type="PROSITE-ProRule" id="PRU00043"/>
    </source>
</evidence>
<comment type="subcellular location">
    <subcellularLocation>
        <location evidence="1">Cell membrane</location>
        <topology evidence="1">Single-pass type I membrane protein</topology>
    </subcellularLocation>
</comment>
<dbReference type="EMBL" id="CAJOBC010000448">
    <property type="protein sequence ID" value="CAF3587535.1"/>
    <property type="molecule type" value="Genomic_DNA"/>
</dbReference>
<dbReference type="FunFam" id="2.60.40.60:FF:000007">
    <property type="entry name" value="Protocadherin alpha 2"/>
    <property type="match status" value="1"/>
</dbReference>
<feature type="domain" description="Cadherin" evidence="13">
    <location>
        <begin position="259"/>
        <end position="361"/>
    </location>
</feature>
<dbReference type="SMART" id="SM00112">
    <property type="entry name" value="CA"/>
    <property type="match status" value="5"/>
</dbReference>
<evidence type="ECO:0000256" key="2">
    <source>
        <dbReference type="ARBA" id="ARBA00022475"/>
    </source>
</evidence>
<feature type="domain" description="Cadherin" evidence="13">
    <location>
        <begin position="148"/>
        <end position="258"/>
    </location>
</feature>
<evidence type="ECO:0000313" key="16">
    <source>
        <dbReference type="Proteomes" id="UP000663829"/>
    </source>
</evidence>
<dbReference type="PROSITE" id="PS00232">
    <property type="entry name" value="CADHERIN_1"/>
    <property type="match status" value="2"/>
</dbReference>
<name>A0A813SW67_9BILA</name>
<evidence type="ECO:0000256" key="8">
    <source>
        <dbReference type="ARBA" id="ARBA00023136"/>
    </source>
</evidence>
<keyword evidence="8 11" id="KW-0472">Membrane</keyword>
<organism evidence="14 16">
    <name type="scientific">Didymodactylos carnosus</name>
    <dbReference type="NCBI Taxonomy" id="1234261"/>
    <lineage>
        <taxon>Eukaryota</taxon>
        <taxon>Metazoa</taxon>
        <taxon>Spiralia</taxon>
        <taxon>Gnathifera</taxon>
        <taxon>Rotifera</taxon>
        <taxon>Eurotatoria</taxon>
        <taxon>Bdelloidea</taxon>
        <taxon>Philodinida</taxon>
        <taxon>Philodinidae</taxon>
        <taxon>Didymodactylos</taxon>
    </lineage>
</organism>
<feature type="domain" description="Cadherin" evidence="13">
    <location>
        <begin position="583"/>
        <end position="690"/>
    </location>
</feature>
<dbReference type="GO" id="GO:0005509">
    <property type="term" value="F:calcium ion binding"/>
    <property type="evidence" value="ECO:0007669"/>
    <property type="project" value="UniProtKB-UniRule"/>
</dbReference>
<dbReference type="PANTHER" id="PTHR24028:SF146">
    <property type="entry name" value="CADHERIN 96CB, ISOFORM D-RELATED"/>
    <property type="match status" value="1"/>
</dbReference>
<proteinExistence type="predicted"/>
<comment type="caution">
    <text evidence="14">The sequence shown here is derived from an EMBL/GenBank/DDBJ whole genome shotgun (WGS) entry which is preliminary data.</text>
</comment>
<feature type="transmembrane region" description="Helical" evidence="11">
    <location>
        <begin position="817"/>
        <end position="840"/>
    </location>
</feature>
<feature type="domain" description="Cadherin" evidence="13">
    <location>
        <begin position="476"/>
        <end position="582"/>
    </location>
</feature>
<dbReference type="PRINTS" id="PR00205">
    <property type="entry name" value="CADHERIN"/>
</dbReference>
<dbReference type="CDD" id="cd11304">
    <property type="entry name" value="Cadherin_repeat"/>
    <property type="match status" value="5"/>
</dbReference>
<accession>A0A813SW67</accession>
<evidence type="ECO:0000256" key="6">
    <source>
        <dbReference type="ARBA" id="ARBA00022837"/>
    </source>
</evidence>
<dbReference type="FunFam" id="2.60.40.60:FF:000020">
    <property type="entry name" value="Dachsous cadherin-related 1b"/>
    <property type="match status" value="2"/>
</dbReference>
<dbReference type="Pfam" id="PF00028">
    <property type="entry name" value="Cadherin"/>
    <property type="match status" value="4"/>
</dbReference>
<keyword evidence="4 12" id="KW-0732">Signal</keyword>
<keyword evidence="5" id="KW-0677">Repeat</keyword>
<dbReference type="Proteomes" id="UP000681722">
    <property type="component" value="Unassembled WGS sequence"/>
</dbReference>
<evidence type="ECO:0000256" key="9">
    <source>
        <dbReference type="ARBA" id="ARBA00023180"/>
    </source>
</evidence>
<dbReference type="OrthoDB" id="6252479at2759"/>
<evidence type="ECO:0000256" key="4">
    <source>
        <dbReference type="ARBA" id="ARBA00022729"/>
    </source>
</evidence>
<dbReference type="InterPro" id="IPR002126">
    <property type="entry name" value="Cadherin-like_dom"/>
</dbReference>
<evidence type="ECO:0000313" key="14">
    <source>
        <dbReference type="EMBL" id="CAF0802385.1"/>
    </source>
</evidence>
<keyword evidence="16" id="KW-1185">Reference proteome</keyword>
<dbReference type="AlphaFoldDB" id="A0A813SW67"/>
<keyword evidence="3 11" id="KW-0812">Transmembrane</keyword>
<keyword evidence="7 11" id="KW-1133">Transmembrane helix</keyword>
<dbReference type="PROSITE" id="PS50268">
    <property type="entry name" value="CADHERIN_2"/>
    <property type="match status" value="6"/>
</dbReference>
<dbReference type="EMBL" id="CAJNOQ010000448">
    <property type="protein sequence ID" value="CAF0802385.1"/>
    <property type="molecule type" value="Genomic_DNA"/>
</dbReference>
<evidence type="ECO:0000256" key="5">
    <source>
        <dbReference type="ARBA" id="ARBA00022737"/>
    </source>
</evidence>
<keyword evidence="6 10" id="KW-0106">Calcium</keyword>
<gene>
    <name evidence="14" type="ORF">GPM918_LOCUS3586</name>
    <name evidence="15" type="ORF">SRO942_LOCUS3586</name>
</gene>
<sequence>MLKILSSIILIFLNIQQYQTIVSKILPSVSIFEESPLSSTIIDLQSYLNTIDFQSGYYSTSSIILLQSQTSAPFEYINGTIRLKSRLDREEYCKKRLCNCHSKNNNNNNGQCNFTITLTVNIDTPPYNYILSLPIICIDLNDNAPKFSQLESTIIIAENAPRGHRVPLETATDNDSLEYGIVEYRLLWLNNTTIKEFSINYDNITRELELVVREKLDRENISQYVLKLIAIDRGKPSNFGTQILTIIISDVNDCRPKFEFDVYNISVSENSIPENLIHVKAFDLDSGINSELDYHLDNNYNNLFDIDKLNGIIILKHSLDYEIRQYYLLKVIATDHGVNHLTGVCMVHVFVIDQNDNAPEIDIHFTKNILHNTDSNMAYISESYDILLPFAYINVRDKDSEVNGKAQLFVEPDQFFLKIIKDNYYELKSKLSFDREMKNSYQIELNARDYGTPSLRRSMTFYLNITDINDYRPLFHLSNYSFEIYENNRLPTIIGQVYASDLDNDINGQISYNIISKDKNINNIFSISSIDGIITTNYSFNYEEQKQYIFQVRAIDHGIPSMESLTNIYVNILNINEHIPKFTQNIYHFSIDENSTNNVTYIGQVEAHDLDHSDRITYSFADDNNNLYYHLFSINQSTGIIWTNTILDREKYSQYELTVLAIDNAKNIPATGTSLVQIMINDLNDNYPIFVWPDVDELKHILFNENIQQSNIHYDLSEFYTSQFITDIIVHDADIGNNAKIDLILNRREDQQLFYIGDNNSLWLKNMSIIPGTYEIELIARDHGQPSLETKKLLRLNIFTRDSSFYSFGKQLSHVSLLMIIILSLIATCSTCTVLICIAWKRFRYSQNVKSLYGSHLIVNDEEKKSRGQRCCGNNSGESRPNSTLIDTSNDYAIIVKRKDNNHGNSLSSGEYSTSLCPPIFNGSTSSSEIMEHHNLSKQKYLKQYQSNTVSALTTLTRKSSKRKNVSFDNTDVLDDLFLNRQLLSNGDNSYPSTNISAFSTLPKKNSSFNQPILPELSKKSDFSTLQSLLDNTNKVSTISFIDRTKKPKVPPLLDGISYLDSMLNDSKYHSNYQNRTDIQDNECSGWYKVTDSYTTRASIV</sequence>
<feature type="domain" description="Cadherin" evidence="13">
    <location>
        <begin position="372"/>
        <end position="475"/>
    </location>
</feature>
<dbReference type="GO" id="GO:0005886">
    <property type="term" value="C:plasma membrane"/>
    <property type="evidence" value="ECO:0007669"/>
    <property type="project" value="UniProtKB-SubCell"/>
</dbReference>
<dbReference type="FunFam" id="2.60.40.60:FF:000033">
    <property type="entry name" value="FAT atypical cadherin 1"/>
    <property type="match status" value="1"/>
</dbReference>
<evidence type="ECO:0000256" key="3">
    <source>
        <dbReference type="ARBA" id="ARBA00022692"/>
    </source>
</evidence>
<keyword evidence="9" id="KW-0325">Glycoprotein</keyword>